<name>A0A2M9CHJ5_9MICO</name>
<evidence type="ECO:0000313" key="1">
    <source>
        <dbReference type="EMBL" id="PJJ71339.1"/>
    </source>
</evidence>
<protein>
    <submittedName>
        <fullName evidence="1">Uncharacterized protein</fullName>
    </submittedName>
</protein>
<dbReference type="AlphaFoldDB" id="A0A2M9CHJ5"/>
<accession>A0A2M9CHJ5</accession>
<sequence>MRSLTEQSEHGIAARLDAQPARELHPRSKLAQIVLPLTAGSPSVLMSSARFASYADSLAWAVMIPERWPDAERIEVVPVVNGRPRSGS</sequence>
<proteinExistence type="predicted"/>
<keyword evidence="2" id="KW-1185">Reference proteome</keyword>
<organism evidence="1 2">
    <name type="scientific">Diaminobutyricimonas aerilata</name>
    <dbReference type="NCBI Taxonomy" id="1162967"/>
    <lineage>
        <taxon>Bacteria</taxon>
        <taxon>Bacillati</taxon>
        <taxon>Actinomycetota</taxon>
        <taxon>Actinomycetes</taxon>
        <taxon>Micrococcales</taxon>
        <taxon>Microbacteriaceae</taxon>
        <taxon>Diaminobutyricimonas</taxon>
    </lineage>
</organism>
<reference evidence="1 2" key="1">
    <citation type="submission" date="2017-11" db="EMBL/GenBank/DDBJ databases">
        <title>Genomic Encyclopedia of Archaeal and Bacterial Type Strains, Phase II (KMG-II): From Individual Species to Whole Genera.</title>
        <authorList>
            <person name="Goeker M."/>
        </authorList>
    </citation>
    <scope>NUCLEOTIDE SEQUENCE [LARGE SCALE GENOMIC DNA]</scope>
    <source>
        <strain evidence="1 2">DSM 27393</strain>
    </source>
</reference>
<dbReference type="EMBL" id="PGFF01000001">
    <property type="protein sequence ID" value="PJJ71339.1"/>
    <property type="molecule type" value="Genomic_DNA"/>
</dbReference>
<evidence type="ECO:0000313" key="2">
    <source>
        <dbReference type="Proteomes" id="UP000228758"/>
    </source>
</evidence>
<gene>
    <name evidence="1" type="ORF">CLV46_0883</name>
</gene>
<dbReference type="Proteomes" id="UP000228758">
    <property type="component" value="Unassembled WGS sequence"/>
</dbReference>
<comment type="caution">
    <text evidence="1">The sequence shown here is derived from an EMBL/GenBank/DDBJ whole genome shotgun (WGS) entry which is preliminary data.</text>
</comment>